<feature type="domain" description="Gfo/Idh/MocA-like oxidoreductase C-terminal" evidence="3">
    <location>
        <begin position="140"/>
        <end position="394"/>
    </location>
</feature>
<protein>
    <submittedName>
        <fullName evidence="4">Oxidoreductase</fullName>
    </submittedName>
</protein>
<dbReference type="InterPro" id="IPR051450">
    <property type="entry name" value="Gfo/Idh/MocA_Oxidoreductases"/>
</dbReference>
<dbReference type="EMBL" id="BTCL01000006">
    <property type="protein sequence ID" value="GMK45118.1"/>
    <property type="molecule type" value="Genomic_DNA"/>
</dbReference>
<evidence type="ECO:0000259" key="3">
    <source>
        <dbReference type="Pfam" id="PF02894"/>
    </source>
</evidence>
<dbReference type="SUPFAM" id="SSF55347">
    <property type="entry name" value="Glyceraldehyde-3-phosphate dehydrogenase-like, C-terminal domain"/>
    <property type="match status" value="1"/>
</dbReference>
<comment type="similarity">
    <text evidence="1">Belongs to the Gfo/Idh/MocA family.</text>
</comment>
<evidence type="ECO:0000313" key="4">
    <source>
        <dbReference type="EMBL" id="GMK45118.1"/>
    </source>
</evidence>
<dbReference type="InterPro" id="IPR000683">
    <property type="entry name" value="Gfo/Idh/MocA-like_OxRdtase_N"/>
</dbReference>
<evidence type="ECO:0000259" key="2">
    <source>
        <dbReference type="Pfam" id="PF01408"/>
    </source>
</evidence>
<comment type="caution">
    <text evidence="4">The sequence shown here is derived from an EMBL/GenBank/DDBJ whole genome shotgun (WGS) entry which is preliminary data.</text>
</comment>
<dbReference type="InterPro" id="IPR004104">
    <property type="entry name" value="Gfo/Idh/MocA-like_OxRdtase_C"/>
</dbReference>
<keyword evidence="5" id="KW-1185">Reference proteome</keyword>
<sequence length="433" mass="48256">MKKIKLAVIGAGARGFLSYMPYVQRFPSEVEVVAVAEPSQERRTRFAEALNLTADQLYSTWEELLGKPKLCDALLICTQDQMHYEPTIAALRKGYHVLLEKPMSNSPSECVAMEAVAREEGRLLSICHVSRYTPFWQKMKQLIQDGSIGNVMSIQHNENVGYLHYAHSFVRGNWRNDTLSSPMILAKSCHDMDLIRWLVDADCAKVSSFGSLSHFRVENAPEGSTERCTDGCAVESTCPYSALRFYMQDTKANHFAALIADPPTETNRMKAILEGPYGKCVYRTDNNVVDHQTVNMEFENGVTVMFSMSGFTRDINRIVQIMGTKGEIRGDLLNGRIELFDFSSGTLSVIQIPRSQSGHQGGDDGIMRQFVSDLRHERYIDTLTSAQASLESHLMAFAAENSRLNGGALVDMKLFRQSFASNAAGTMPSDTAV</sequence>
<dbReference type="Gene3D" id="3.30.360.10">
    <property type="entry name" value="Dihydrodipicolinate Reductase, domain 2"/>
    <property type="match status" value="1"/>
</dbReference>
<dbReference type="Gene3D" id="3.40.50.720">
    <property type="entry name" value="NAD(P)-binding Rossmann-like Domain"/>
    <property type="match status" value="1"/>
</dbReference>
<dbReference type="SUPFAM" id="SSF51735">
    <property type="entry name" value="NAD(P)-binding Rossmann-fold domains"/>
    <property type="match status" value="1"/>
</dbReference>
<dbReference type="Pfam" id="PF01408">
    <property type="entry name" value="GFO_IDH_MocA"/>
    <property type="match status" value="1"/>
</dbReference>
<reference evidence="4 5" key="1">
    <citation type="submission" date="2023-05" db="EMBL/GenBank/DDBJ databases">
        <title>Draft genome of Paenibacillus sp. CCS26.</title>
        <authorList>
            <person name="Akita H."/>
            <person name="Shinto Y."/>
            <person name="Kimura Z."/>
        </authorList>
    </citation>
    <scope>NUCLEOTIDE SEQUENCE [LARGE SCALE GENOMIC DNA]</scope>
    <source>
        <strain evidence="4 5">CCS26</strain>
    </source>
</reference>
<organism evidence="4 5">
    <name type="scientific">Paenibacillus glycanilyticus</name>
    <dbReference type="NCBI Taxonomy" id="126569"/>
    <lineage>
        <taxon>Bacteria</taxon>
        <taxon>Bacillati</taxon>
        <taxon>Bacillota</taxon>
        <taxon>Bacilli</taxon>
        <taxon>Bacillales</taxon>
        <taxon>Paenibacillaceae</taxon>
        <taxon>Paenibacillus</taxon>
    </lineage>
</organism>
<proteinExistence type="inferred from homology"/>
<dbReference type="PANTHER" id="PTHR43377:SF2">
    <property type="entry name" value="BINDING ROSSMANN FOLD OXIDOREDUCTASE, PUTATIVE (AFU_ORTHOLOGUE AFUA_4G00560)-RELATED"/>
    <property type="match status" value="1"/>
</dbReference>
<accession>A0ABQ6NJ34</accession>
<dbReference type="InterPro" id="IPR036291">
    <property type="entry name" value="NAD(P)-bd_dom_sf"/>
</dbReference>
<dbReference type="RefSeq" id="WP_317979929.1">
    <property type="nucleotide sequence ID" value="NZ_BTCL01000006.1"/>
</dbReference>
<evidence type="ECO:0000256" key="1">
    <source>
        <dbReference type="ARBA" id="ARBA00010928"/>
    </source>
</evidence>
<dbReference type="Pfam" id="PF02894">
    <property type="entry name" value="GFO_IDH_MocA_C"/>
    <property type="match status" value="1"/>
</dbReference>
<gene>
    <name evidence="4" type="ORF">PghCCS26_22460</name>
</gene>
<dbReference type="Proteomes" id="UP001285921">
    <property type="component" value="Unassembled WGS sequence"/>
</dbReference>
<name>A0ABQ6NJ34_9BACL</name>
<feature type="domain" description="Gfo/Idh/MocA-like oxidoreductase N-terminal" evidence="2">
    <location>
        <begin position="4"/>
        <end position="126"/>
    </location>
</feature>
<dbReference type="PANTHER" id="PTHR43377">
    <property type="entry name" value="BILIVERDIN REDUCTASE A"/>
    <property type="match status" value="1"/>
</dbReference>
<evidence type="ECO:0000313" key="5">
    <source>
        <dbReference type="Proteomes" id="UP001285921"/>
    </source>
</evidence>